<gene>
    <name evidence="1" type="ordered locus">IALB_3016</name>
</gene>
<keyword evidence="2" id="KW-1185">Reference proteome</keyword>
<protein>
    <submittedName>
        <fullName evidence="1">Uncharacterized protein</fullName>
    </submittedName>
</protein>
<dbReference type="HOGENOM" id="CLU_3099703_0_0_10"/>
<dbReference type="EMBL" id="CP003418">
    <property type="protein sequence ID" value="AFH50719.1"/>
    <property type="molecule type" value="Genomic_DNA"/>
</dbReference>
<dbReference type="Proteomes" id="UP000007394">
    <property type="component" value="Chromosome"/>
</dbReference>
<evidence type="ECO:0000313" key="1">
    <source>
        <dbReference type="EMBL" id="AFH50719.1"/>
    </source>
</evidence>
<reference evidence="1 2" key="1">
    <citation type="journal article" date="2012" name="Front. Microbiol.">
        <title>Complete genome of Ignavibacterium album, a metabolically versatile, flagellated, facultative anaerobe from the phylum Chlorobi.</title>
        <authorList>
            <person name="Liu Z."/>
            <person name="Frigaard N.-U."/>
            <person name="Vogl K."/>
            <person name="Iino T."/>
            <person name="Ohkuma M."/>
            <person name="Overmann J."/>
            <person name="Bryant D.A."/>
        </authorList>
    </citation>
    <scope>NUCLEOTIDE SEQUENCE [LARGE SCALE GENOMIC DNA]</scope>
    <source>
        <strain evidence="2">DSM 19864 / JCM 16511 / NBRC 101810 / Mat9-16</strain>
    </source>
</reference>
<proteinExistence type="predicted"/>
<sequence>MVITATIVSKIIARIKRREIIVSGETSSSKNFVAINDAPQKITASSGNQIM</sequence>
<accession>I0AP12</accession>
<organism evidence="1 2">
    <name type="scientific">Ignavibacterium album (strain DSM 19864 / JCM 16511 / NBRC 101810 / Mat9-16)</name>
    <dbReference type="NCBI Taxonomy" id="945713"/>
    <lineage>
        <taxon>Bacteria</taxon>
        <taxon>Pseudomonadati</taxon>
        <taxon>Ignavibacteriota</taxon>
        <taxon>Ignavibacteria</taxon>
        <taxon>Ignavibacteriales</taxon>
        <taxon>Ignavibacteriaceae</taxon>
        <taxon>Ignavibacterium</taxon>
    </lineage>
</organism>
<name>I0AP12_IGNAJ</name>
<evidence type="ECO:0000313" key="2">
    <source>
        <dbReference type="Proteomes" id="UP000007394"/>
    </source>
</evidence>
<dbReference type="KEGG" id="ial:IALB_3016"/>
<dbReference type="AlphaFoldDB" id="I0AP12"/>